<proteinExistence type="predicted"/>
<dbReference type="EMBL" id="SNXZ01000006">
    <property type="protein sequence ID" value="TDP94058.1"/>
    <property type="molecule type" value="Genomic_DNA"/>
</dbReference>
<dbReference type="Gene3D" id="3.30.70.100">
    <property type="match status" value="1"/>
</dbReference>
<organism evidence="2 3">
    <name type="scientific">Labedaea rhizosphaerae</name>
    <dbReference type="NCBI Taxonomy" id="598644"/>
    <lineage>
        <taxon>Bacteria</taxon>
        <taxon>Bacillati</taxon>
        <taxon>Actinomycetota</taxon>
        <taxon>Actinomycetes</taxon>
        <taxon>Pseudonocardiales</taxon>
        <taxon>Pseudonocardiaceae</taxon>
        <taxon>Labedaea</taxon>
    </lineage>
</organism>
<dbReference type="SUPFAM" id="SSF54909">
    <property type="entry name" value="Dimeric alpha+beta barrel"/>
    <property type="match status" value="1"/>
</dbReference>
<dbReference type="AlphaFoldDB" id="A0A4V3CYG3"/>
<dbReference type="InterPro" id="IPR011008">
    <property type="entry name" value="Dimeric_a/b-barrel"/>
</dbReference>
<keyword evidence="3" id="KW-1185">Reference proteome</keyword>
<feature type="domain" description="NIPSNAP" evidence="1">
    <location>
        <begin position="8"/>
        <end position="89"/>
    </location>
</feature>
<gene>
    <name evidence="2" type="ORF">EV186_106452</name>
</gene>
<reference evidence="2 3" key="1">
    <citation type="submission" date="2019-03" db="EMBL/GenBank/DDBJ databases">
        <title>Genomic Encyclopedia of Type Strains, Phase IV (KMG-IV): sequencing the most valuable type-strain genomes for metagenomic binning, comparative biology and taxonomic classification.</title>
        <authorList>
            <person name="Goeker M."/>
        </authorList>
    </citation>
    <scope>NUCLEOTIDE SEQUENCE [LARGE SCALE GENOMIC DNA]</scope>
    <source>
        <strain evidence="2 3">DSM 45361</strain>
    </source>
</reference>
<dbReference type="RefSeq" id="WP_133853024.1">
    <property type="nucleotide sequence ID" value="NZ_SNXZ01000006.1"/>
</dbReference>
<evidence type="ECO:0000313" key="3">
    <source>
        <dbReference type="Proteomes" id="UP000295444"/>
    </source>
</evidence>
<evidence type="ECO:0000259" key="1">
    <source>
        <dbReference type="Pfam" id="PF07978"/>
    </source>
</evidence>
<sequence length="113" mass="12886">MADAQLLELRLFTVKPGMREEFDRVSREGTVPLMRKIGITVVAHGPSLYDEDTYYLLRAFDDEKQRTELGASLYEQPEWEQYDEPVGAMMAAYSTVVFPMSTEAIKHMAEFGA</sequence>
<dbReference type="Pfam" id="PF07978">
    <property type="entry name" value="NIPSNAP"/>
    <property type="match status" value="1"/>
</dbReference>
<evidence type="ECO:0000313" key="2">
    <source>
        <dbReference type="EMBL" id="TDP94058.1"/>
    </source>
</evidence>
<dbReference type="InterPro" id="IPR012577">
    <property type="entry name" value="NIPSNAP"/>
</dbReference>
<protein>
    <submittedName>
        <fullName evidence="2">NIPSNAP protein</fullName>
    </submittedName>
</protein>
<accession>A0A4V3CYG3</accession>
<dbReference type="OrthoDB" id="9809695at2"/>
<dbReference type="Proteomes" id="UP000295444">
    <property type="component" value="Unassembled WGS sequence"/>
</dbReference>
<comment type="caution">
    <text evidence="2">The sequence shown here is derived from an EMBL/GenBank/DDBJ whole genome shotgun (WGS) entry which is preliminary data.</text>
</comment>
<name>A0A4V3CYG3_LABRH</name>